<comment type="caution">
    <text evidence="9">The sequence shown here is derived from an EMBL/GenBank/DDBJ whole genome shotgun (WGS) entry which is preliminary data.</text>
</comment>
<protein>
    <submittedName>
        <fullName evidence="9">Carbon starvation protein A</fullName>
    </submittedName>
</protein>
<feature type="transmembrane region" description="Helical" evidence="7">
    <location>
        <begin position="419"/>
        <end position="436"/>
    </location>
</feature>
<feature type="transmembrane region" description="Helical" evidence="7">
    <location>
        <begin position="381"/>
        <end position="398"/>
    </location>
</feature>
<feature type="transmembrane region" description="Helical" evidence="7">
    <location>
        <begin position="478"/>
        <end position="501"/>
    </location>
</feature>
<feature type="transmembrane region" description="Helical" evidence="7">
    <location>
        <begin position="84"/>
        <end position="108"/>
    </location>
</feature>
<feature type="transmembrane region" description="Helical" evidence="7">
    <location>
        <begin position="448"/>
        <end position="471"/>
    </location>
</feature>
<feature type="transmembrane region" description="Helical" evidence="7">
    <location>
        <begin position="513"/>
        <end position="534"/>
    </location>
</feature>
<dbReference type="PANTHER" id="PTHR30252:SF0">
    <property type="entry name" value="PEPTIDE TRANSPORTER CSTA"/>
    <property type="match status" value="1"/>
</dbReference>
<evidence type="ECO:0000313" key="9">
    <source>
        <dbReference type="EMBL" id="HGU53908.1"/>
    </source>
</evidence>
<proteinExistence type="inferred from homology"/>
<organism evidence="9">
    <name type="scientific">Fervidobacterium pennivorans</name>
    <dbReference type="NCBI Taxonomy" id="93466"/>
    <lineage>
        <taxon>Bacteria</taxon>
        <taxon>Thermotogati</taxon>
        <taxon>Thermotogota</taxon>
        <taxon>Thermotogae</taxon>
        <taxon>Thermotogales</taxon>
        <taxon>Fervidobacteriaceae</taxon>
        <taxon>Fervidobacterium</taxon>
    </lineage>
</organism>
<dbReference type="InterPro" id="IPR051605">
    <property type="entry name" value="CstA"/>
</dbReference>
<comment type="similarity">
    <text evidence="2">Belongs to the peptide transporter carbon starvation (CstA) (TC 2.A.114) family.</text>
</comment>
<evidence type="ECO:0000256" key="3">
    <source>
        <dbReference type="ARBA" id="ARBA00022475"/>
    </source>
</evidence>
<dbReference type="PANTHER" id="PTHR30252">
    <property type="entry name" value="INNER MEMBRANE PEPTIDE TRANSPORTER"/>
    <property type="match status" value="1"/>
</dbReference>
<accession>A0A7V4KEZ3</accession>
<sequence length="558" mass="60857">MVIVLFLVAVVLFVTAYFVYGKWQERFYELDDSKKTPAQELYDGVDYVPAHPAILLGHHFSSIAGAGPIVGPITAASIFGWLPAYLWIVIGSIFFGGVHDMGAIVSSVRHKGKSIAEVIDHYIGRRAKLLFNAFAWFALILVVAAFLELAAASFSGDPAVAWSAVLYIGLAIVFGLLVYRLGWSFKILTILFVPILFSAVSIGNYSTALQTAFSLDINTWRIILIAYIFFASVLPVWILLQPRDYLSSWFLYASLFISAIGLLFVGGKSEVALEAFKGWVSNGNYLWPMLFITIACGAISGFHSLVGSGTTAKQLKSERDATKIGYGGMLLEGIVAVIALTTIMVTGKILSPAEGLPPNPQYTFAVGFAKFASIFRIPEKIAVSFGMFAINTFILTSLDTATRLARYQLEELSLGKINKYLATIITVGSSLILVFMKTGSVPVWKMIWPVFGSANQLTAGLALLGLTAFVMKGLKKKALFTAIPMVFMMTTTIVALIMLAVSNFKISTLPLAIISIVLIVLALTLAIEAFSVLVEKRQVKKEKVLKEENVLTENEELD</sequence>
<evidence type="ECO:0000256" key="6">
    <source>
        <dbReference type="ARBA" id="ARBA00023136"/>
    </source>
</evidence>
<dbReference type="GO" id="GO:0005886">
    <property type="term" value="C:plasma membrane"/>
    <property type="evidence" value="ECO:0007669"/>
    <property type="project" value="UniProtKB-SubCell"/>
</dbReference>
<name>A0A7V4KEZ3_FERPE</name>
<gene>
    <name evidence="9" type="ORF">ENT78_10380</name>
</gene>
<reference evidence="9" key="1">
    <citation type="journal article" date="2020" name="mSystems">
        <title>Genome- and Community-Level Interaction Insights into Carbon Utilization and Element Cycling Functions of Hydrothermarchaeota in Hydrothermal Sediment.</title>
        <authorList>
            <person name="Zhou Z."/>
            <person name="Liu Y."/>
            <person name="Xu W."/>
            <person name="Pan J."/>
            <person name="Luo Z.H."/>
            <person name="Li M."/>
        </authorList>
    </citation>
    <scope>NUCLEOTIDE SEQUENCE [LARGE SCALE GENOMIC DNA]</scope>
    <source>
        <strain evidence="9">SpSt-61</strain>
    </source>
</reference>
<evidence type="ECO:0000256" key="4">
    <source>
        <dbReference type="ARBA" id="ARBA00022692"/>
    </source>
</evidence>
<feature type="transmembrane region" description="Helical" evidence="7">
    <location>
        <begin position="159"/>
        <end position="181"/>
    </location>
</feature>
<feature type="transmembrane region" description="Helical" evidence="7">
    <location>
        <begin position="220"/>
        <end position="240"/>
    </location>
</feature>
<evidence type="ECO:0000256" key="7">
    <source>
        <dbReference type="SAM" id="Phobius"/>
    </source>
</evidence>
<dbReference type="EMBL" id="DSZZ01000487">
    <property type="protein sequence ID" value="HGU53908.1"/>
    <property type="molecule type" value="Genomic_DNA"/>
</dbReference>
<evidence type="ECO:0000259" key="8">
    <source>
        <dbReference type="Pfam" id="PF02554"/>
    </source>
</evidence>
<feature type="domain" description="CstA N-terminal" evidence="8">
    <location>
        <begin position="3"/>
        <end position="345"/>
    </location>
</feature>
<feature type="transmembrane region" description="Helical" evidence="7">
    <location>
        <begin position="129"/>
        <end position="147"/>
    </location>
</feature>
<feature type="transmembrane region" description="Helical" evidence="7">
    <location>
        <begin position="249"/>
        <end position="265"/>
    </location>
</feature>
<feature type="transmembrane region" description="Helical" evidence="7">
    <location>
        <begin position="188"/>
        <end position="208"/>
    </location>
</feature>
<keyword evidence="6 7" id="KW-0472">Membrane</keyword>
<dbReference type="Pfam" id="PF02554">
    <property type="entry name" value="CstA"/>
    <property type="match status" value="2"/>
</dbReference>
<comment type="subcellular location">
    <subcellularLocation>
        <location evidence="1">Cell membrane</location>
        <topology evidence="1">Multi-pass membrane protein</topology>
    </subcellularLocation>
</comment>
<keyword evidence="5 7" id="KW-1133">Transmembrane helix</keyword>
<dbReference type="GO" id="GO:0009267">
    <property type="term" value="P:cellular response to starvation"/>
    <property type="evidence" value="ECO:0007669"/>
    <property type="project" value="InterPro"/>
</dbReference>
<evidence type="ECO:0000256" key="1">
    <source>
        <dbReference type="ARBA" id="ARBA00004651"/>
    </source>
</evidence>
<feature type="domain" description="CstA N-terminal" evidence="8">
    <location>
        <begin position="360"/>
        <end position="495"/>
    </location>
</feature>
<evidence type="ECO:0000256" key="5">
    <source>
        <dbReference type="ARBA" id="ARBA00022989"/>
    </source>
</evidence>
<keyword evidence="4 7" id="KW-0812">Transmembrane</keyword>
<feature type="transmembrane region" description="Helical" evidence="7">
    <location>
        <begin position="326"/>
        <end position="350"/>
    </location>
</feature>
<dbReference type="InterPro" id="IPR003706">
    <property type="entry name" value="CstA_N"/>
</dbReference>
<feature type="transmembrane region" description="Helical" evidence="7">
    <location>
        <begin position="285"/>
        <end position="306"/>
    </location>
</feature>
<dbReference type="AlphaFoldDB" id="A0A7V4KEZ3"/>
<keyword evidence="3" id="KW-1003">Cell membrane</keyword>
<evidence type="ECO:0000256" key="2">
    <source>
        <dbReference type="ARBA" id="ARBA00007755"/>
    </source>
</evidence>